<dbReference type="PROSITE" id="PS00463">
    <property type="entry name" value="ZN2_CY6_FUNGAL_1"/>
    <property type="match status" value="1"/>
</dbReference>
<dbReference type="CDD" id="cd00067">
    <property type="entry name" value="GAL4"/>
    <property type="match status" value="1"/>
</dbReference>
<evidence type="ECO:0000256" key="9">
    <source>
        <dbReference type="SAM" id="MobiDB-lite"/>
    </source>
</evidence>
<dbReference type="InterPro" id="IPR036864">
    <property type="entry name" value="Zn2-C6_fun-type_DNA-bd_sf"/>
</dbReference>
<comment type="caution">
    <text evidence="12">The sequence shown here is derived from an EMBL/GenBank/DDBJ whole genome shotgun (WGS) entry which is preliminary data.</text>
</comment>
<dbReference type="InterPro" id="IPR001138">
    <property type="entry name" value="Zn2Cys6_DnaBD"/>
</dbReference>
<comment type="similarity">
    <text evidence="2">Belongs to the tellurite-resistance/dicarboxylate transporter (TDT) family.</text>
</comment>
<dbReference type="Gene3D" id="1.50.10.150">
    <property type="entry name" value="Voltage-dependent anion channel"/>
    <property type="match status" value="1"/>
</dbReference>
<evidence type="ECO:0000256" key="2">
    <source>
        <dbReference type="ARBA" id="ARBA00008566"/>
    </source>
</evidence>
<dbReference type="Pfam" id="PF03595">
    <property type="entry name" value="SLAC1"/>
    <property type="match status" value="1"/>
</dbReference>
<feature type="transmembrane region" description="Helical" evidence="10">
    <location>
        <begin position="190"/>
        <end position="217"/>
    </location>
</feature>
<keyword evidence="13" id="KW-1185">Reference proteome</keyword>
<dbReference type="SMART" id="SM00066">
    <property type="entry name" value="GAL4"/>
    <property type="match status" value="1"/>
</dbReference>
<evidence type="ECO:0000256" key="5">
    <source>
        <dbReference type="ARBA" id="ARBA00022692"/>
    </source>
</evidence>
<dbReference type="Gene3D" id="4.10.240.10">
    <property type="entry name" value="Zn(2)-C6 fungal-type DNA-binding domain"/>
    <property type="match status" value="1"/>
</dbReference>
<dbReference type="CDD" id="cd09318">
    <property type="entry name" value="TDT_SSU1"/>
    <property type="match status" value="1"/>
</dbReference>
<dbReference type="Proteomes" id="UP000729357">
    <property type="component" value="Unassembled WGS sequence"/>
</dbReference>
<feature type="transmembrane region" description="Helical" evidence="10">
    <location>
        <begin position="271"/>
        <end position="295"/>
    </location>
</feature>
<evidence type="ECO:0000256" key="1">
    <source>
        <dbReference type="ARBA" id="ARBA00004651"/>
    </source>
</evidence>
<keyword evidence="8" id="KW-0539">Nucleus</keyword>
<proteinExistence type="inferred from homology"/>
<organism evidence="12 13">
    <name type="scientific">Aureobasidium melanogenum</name>
    <name type="common">Aureobasidium pullulans var. melanogenum</name>
    <dbReference type="NCBI Taxonomy" id="46634"/>
    <lineage>
        <taxon>Eukaryota</taxon>
        <taxon>Fungi</taxon>
        <taxon>Dikarya</taxon>
        <taxon>Ascomycota</taxon>
        <taxon>Pezizomycotina</taxon>
        <taxon>Dothideomycetes</taxon>
        <taxon>Dothideomycetidae</taxon>
        <taxon>Dothideales</taxon>
        <taxon>Saccotheciaceae</taxon>
        <taxon>Aureobasidium</taxon>
    </lineage>
</organism>
<dbReference type="InterPro" id="IPR038665">
    <property type="entry name" value="Voltage-dep_anion_channel_sf"/>
</dbReference>
<dbReference type="EMBL" id="JAHFXS010000152">
    <property type="protein sequence ID" value="KAG9988405.1"/>
    <property type="molecule type" value="Genomic_DNA"/>
</dbReference>
<evidence type="ECO:0000256" key="8">
    <source>
        <dbReference type="ARBA" id="ARBA00023242"/>
    </source>
</evidence>
<dbReference type="SUPFAM" id="SSF57701">
    <property type="entry name" value="Zn2/Cys6 DNA-binding domain"/>
    <property type="match status" value="1"/>
</dbReference>
<comment type="subcellular location">
    <subcellularLocation>
        <location evidence="1">Cell membrane</location>
        <topology evidence="1">Multi-pass membrane protein</topology>
    </subcellularLocation>
</comment>
<dbReference type="GO" id="GO:0000319">
    <property type="term" value="F:sulfite transmembrane transporter activity"/>
    <property type="evidence" value="ECO:0007669"/>
    <property type="project" value="TreeGrafter"/>
</dbReference>
<dbReference type="PANTHER" id="PTHR31686:SF1">
    <property type="entry name" value="SULFITE EFFLUX PUMP SSU1"/>
    <property type="match status" value="1"/>
</dbReference>
<keyword evidence="4" id="KW-1003">Cell membrane</keyword>
<feature type="transmembrane region" description="Helical" evidence="10">
    <location>
        <begin position="162"/>
        <end position="184"/>
    </location>
</feature>
<sequence length="748" mass="83002">MDPSATFAECRVSGADAPGKSCHDPQHAGEELKQNIHAKNQKGWRRVALNFTPSWFSVNMGTGIVSTLLHNLPYNGRWLYWISVVIFCLNILLFIIFMTISVIRYIYFNGLLKAMLQHPVQSLFLAWSLWWFDAVLSIAICMGLPFLIMYEHGGEFKTMTAAWLLPVVSPIVAAATGGIVAEVLTNTRYALWTMVISYIIWGMGFLLAMMVLVIYLHRLTIHNIPPREVIVSVFLPLGPIGQGSFALMQLGKVAARVLPETRTLVPESGPIFYTLGFAIALVLWGFGLLLLFFALASISRSRFPFNMGWWGFTFPLGVYTVATATLAEELPSLVFRVLATIFSICVTLWIVGKRTAVLLKALMFDAATSQRVNWTNKKSEALRLLTNSHVSASCRSTSLLFCNGNMFLIVPKSRRQQPAPETTNPGQEPAQATEPTPKHLRGPTRVQSACDECRARKIKCNGQNPCGRCRTRNIVCVFNSAEAKKRQKGPLTAAQACTLEAQQTRLVEAIKSMSATIISLEASPSAKRDSRTDDDDARGPEAQPVPVAPDEYFDLNAILDKYAPLCQVKDPVPPSKNLDQHVSSNKRRRTDQSTVSHMQSTISRLPNSTELPLTNDSTSYCDPTYLDRCIDPLGEELGTTFETSVPYEQMIAPRPNHSVEPFQLSAGSIRECPNPLQFTIGDANKNPEMMLNSTEPEDSTMLPPSIEELYFQCQNMDALMESIDWDTSRALSARLLHESGEPPKPAAC</sequence>
<evidence type="ECO:0000313" key="13">
    <source>
        <dbReference type="Proteomes" id="UP000729357"/>
    </source>
</evidence>
<feature type="transmembrane region" description="Helical" evidence="10">
    <location>
        <begin position="307"/>
        <end position="327"/>
    </location>
</feature>
<feature type="non-terminal residue" evidence="12">
    <location>
        <position position="748"/>
    </location>
</feature>
<feature type="region of interest" description="Disordered" evidence="9">
    <location>
        <begin position="414"/>
        <end position="444"/>
    </location>
</feature>
<dbReference type="Pfam" id="PF00172">
    <property type="entry name" value="Zn_clus"/>
    <property type="match status" value="1"/>
</dbReference>
<reference evidence="12" key="2">
    <citation type="submission" date="2021-08" db="EMBL/GenBank/DDBJ databases">
        <authorList>
            <person name="Gostincar C."/>
            <person name="Sun X."/>
            <person name="Song Z."/>
            <person name="Gunde-Cimerman N."/>
        </authorList>
    </citation>
    <scope>NUCLEOTIDE SEQUENCE</scope>
    <source>
        <strain evidence="12">EXF-9298</strain>
    </source>
</reference>
<keyword evidence="3" id="KW-0813">Transport</keyword>
<dbReference type="InterPro" id="IPR004695">
    <property type="entry name" value="SLAC1/Mae1/Ssu1/TehA"/>
</dbReference>
<dbReference type="PROSITE" id="PS50048">
    <property type="entry name" value="ZN2_CY6_FUNGAL_2"/>
    <property type="match status" value="1"/>
</dbReference>
<feature type="transmembrane region" description="Helical" evidence="10">
    <location>
        <begin position="127"/>
        <end position="150"/>
    </location>
</feature>
<keyword evidence="5 10" id="KW-0812">Transmembrane</keyword>
<evidence type="ECO:0000313" key="12">
    <source>
        <dbReference type="EMBL" id="KAG9988405.1"/>
    </source>
</evidence>
<evidence type="ECO:0000259" key="11">
    <source>
        <dbReference type="PROSITE" id="PS50048"/>
    </source>
</evidence>
<feature type="transmembrane region" description="Helical" evidence="10">
    <location>
        <begin position="229"/>
        <end position="251"/>
    </location>
</feature>
<keyword evidence="7 10" id="KW-0472">Membrane</keyword>
<feature type="region of interest" description="Disordered" evidence="9">
    <location>
        <begin position="521"/>
        <end position="547"/>
    </location>
</feature>
<dbReference type="GO" id="GO:0008270">
    <property type="term" value="F:zinc ion binding"/>
    <property type="evidence" value="ECO:0007669"/>
    <property type="project" value="InterPro"/>
</dbReference>
<feature type="transmembrane region" description="Helical" evidence="10">
    <location>
        <begin position="333"/>
        <end position="351"/>
    </location>
</feature>
<dbReference type="InterPro" id="IPR051629">
    <property type="entry name" value="Sulfite_efflux_TDT"/>
</dbReference>
<evidence type="ECO:0000256" key="4">
    <source>
        <dbReference type="ARBA" id="ARBA00022475"/>
    </source>
</evidence>
<name>A0A9P8K0D6_AURME</name>
<keyword evidence="6 10" id="KW-1133">Transmembrane helix</keyword>
<protein>
    <submittedName>
        <fullName evidence="12">C4-dicarboxylate transporter/malic acid transport protein</fullName>
    </submittedName>
</protein>
<reference evidence="12" key="1">
    <citation type="journal article" date="2021" name="J Fungi (Basel)">
        <title>Virulence traits and population genomics of the black yeast Aureobasidium melanogenum.</title>
        <authorList>
            <person name="Cernosa A."/>
            <person name="Sun X."/>
            <person name="Gostincar C."/>
            <person name="Fang C."/>
            <person name="Gunde-Cimerman N."/>
            <person name="Song Z."/>
        </authorList>
    </citation>
    <scope>NUCLEOTIDE SEQUENCE</scope>
    <source>
        <strain evidence="12">EXF-9298</strain>
    </source>
</reference>
<feature type="transmembrane region" description="Helical" evidence="10">
    <location>
        <begin position="78"/>
        <end position="107"/>
    </location>
</feature>
<gene>
    <name evidence="12" type="ORF">KCU98_g2637</name>
</gene>
<dbReference type="GO" id="GO:0005886">
    <property type="term" value="C:plasma membrane"/>
    <property type="evidence" value="ECO:0007669"/>
    <property type="project" value="UniProtKB-SubCell"/>
</dbReference>
<dbReference type="GO" id="GO:0000981">
    <property type="term" value="F:DNA-binding transcription factor activity, RNA polymerase II-specific"/>
    <property type="evidence" value="ECO:0007669"/>
    <property type="project" value="InterPro"/>
</dbReference>
<evidence type="ECO:0000256" key="3">
    <source>
        <dbReference type="ARBA" id="ARBA00022448"/>
    </source>
</evidence>
<evidence type="ECO:0000256" key="6">
    <source>
        <dbReference type="ARBA" id="ARBA00022989"/>
    </source>
</evidence>
<evidence type="ECO:0000256" key="7">
    <source>
        <dbReference type="ARBA" id="ARBA00023136"/>
    </source>
</evidence>
<dbReference type="AlphaFoldDB" id="A0A9P8K0D6"/>
<dbReference type="PANTHER" id="PTHR31686">
    <property type="match status" value="1"/>
</dbReference>
<evidence type="ECO:0000256" key="10">
    <source>
        <dbReference type="SAM" id="Phobius"/>
    </source>
</evidence>
<accession>A0A9P8K0D6</accession>
<feature type="region of interest" description="Disordered" evidence="9">
    <location>
        <begin position="570"/>
        <end position="598"/>
    </location>
</feature>
<feature type="domain" description="Zn(2)-C6 fungal-type" evidence="11">
    <location>
        <begin position="449"/>
        <end position="478"/>
    </location>
</feature>